<dbReference type="PANTHER" id="PTHR48027">
    <property type="entry name" value="HETEROGENEOUS NUCLEAR RIBONUCLEOPROTEIN 87F-RELATED"/>
    <property type="match status" value="1"/>
</dbReference>
<dbReference type="GeneID" id="9525619"/>
<keyword evidence="4" id="KW-0472">Membrane</keyword>
<gene>
    <name evidence="6" type="ORF">ARB_03747</name>
</gene>
<feature type="transmembrane region" description="Helical" evidence="4">
    <location>
        <begin position="6"/>
        <end position="31"/>
    </location>
</feature>
<feature type="compositionally biased region" description="Gly residues" evidence="3">
    <location>
        <begin position="185"/>
        <end position="204"/>
    </location>
</feature>
<dbReference type="Gene3D" id="3.30.70.330">
    <property type="match status" value="1"/>
</dbReference>
<sequence length="224" mass="24567">SLYPSLLLILTSSSSASAFFYFFYQLVLLWLSISTQLLRALSVVKLFTAFQLFLPQLLLVEETPCSLSISSALRDIHLGLAWHTTDDTLREGFSKFGTIEEALISHVQIVVKDRDTNRSRGFGFVRFSSDSEADAALTAMNNQEFDGRVIRVDKATERSSGGGGGYGQRQGGYNRFDNSDRGGSYNRGGYGGGYDSRQGSGWGGQQQQQQQTYHGQNQGGNGGM</sequence>
<dbReference type="GO" id="GO:0003723">
    <property type="term" value="F:RNA binding"/>
    <property type="evidence" value="ECO:0007669"/>
    <property type="project" value="UniProtKB-UniRule"/>
</dbReference>
<evidence type="ECO:0000256" key="2">
    <source>
        <dbReference type="PROSITE-ProRule" id="PRU00176"/>
    </source>
</evidence>
<dbReference type="HOGENOM" id="CLU_1237566_0_0_1"/>
<evidence type="ECO:0000313" key="6">
    <source>
        <dbReference type="EMBL" id="EFE29368.1"/>
    </source>
</evidence>
<feature type="domain" description="RRM" evidence="5">
    <location>
        <begin position="79"/>
        <end position="157"/>
    </location>
</feature>
<dbReference type="STRING" id="663331.D4B5K7"/>
<reference evidence="7" key="1">
    <citation type="journal article" date="2011" name="Genome Biol.">
        <title>Comparative and functional genomics provide insights into the pathogenicity of dermatophytic fungi.</title>
        <authorList>
            <person name="Burmester A."/>
            <person name="Shelest E."/>
            <person name="Gloeckner G."/>
            <person name="Heddergott C."/>
            <person name="Schindler S."/>
            <person name="Staib P."/>
            <person name="Heidel A."/>
            <person name="Felder M."/>
            <person name="Petzold A."/>
            <person name="Szafranski K."/>
            <person name="Feuermann M."/>
            <person name="Pedruzzi I."/>
            <person name="Priebe S."/>
            <person name="Groth M."/>
            <person name="Winkler R."/>
            <person name="Li W."/>
            <person name="Kniemeyer O."/>
            <person name="Schroeckh V."/>
            <person name="Hertweck C."/>
            <person name="Hube B."/>
            <person name="White T.C."/>
            <person name="Platzer M."/>
            <person name="Guthke R."/>
            <person name="Heitman J."/>
            <person name="Woestemeyer J."/>
            <person name="Zipfel P.F."/>
            <person name="Monod M."/>
            <person name="Brakhage A.A."/>
        </authorList>
    </citation>
    <scope>NUCLEOTIDE SEQUENCE [LARGE SCALE GENOMIC DNA]</scope>
    <source>
        <strain evidence="7">ATCC MYA-4681 / CBS 112371</strain>
    </source>
</reference>
<feature type="compositionally biased region" description="Gly residues" evidence="3">
    <location>
        <begin position="160"/>
        <end position="170"/>
    </location>
</feature>
<dbReference type="InterPro" id="IPR035979">
    <property type="entry name" value="RBD_domain_sf"/>
</dbReference>
<evidence type="ECO:0000256" key="1">
    <source>
        <dbReference type="ARBA" id="ARBA00022884"/>
    </source>
</evidence>
<dbReference type="PROSITE" id="PS50102">
    <property type="entry name" value="RRM"/>
    <property type="match status" value="1"/>
</dbReference>
<dbReference type="OMA" id="GWEDRSY"/>
<dbReference type="RefSeq" id="XP_003010008.1">
    <property type="nucleotide sequence ID" value="XM_003009962.1"/>
</dbReference>
<dbReference type="InterPro" id="IPR012677">
    <property type="entry name" value="Nucleotide-bd_a/b_plait_sf"/>
</dbReference>
<evidence type="ECO:0000256" key="4">
    <source>
        <dbReference type="SAM" id="Phobius"/>
    </source>
</evidence>
<evidence type="ECO:0000259" key="5">
    <source>
        <dbReference type="PROSITE" id="PS50102"/>
    </source>
</evidence>
<dbReference type="AlphaFoldDB" id="D4B5K7"/>
<dbReference type="Proteomes" id="UP000008866">
    <property type="component" value="Unassembled WGS sequence"/>
</dbReference>
<name>D4B5K7_ARTBC</name>
<evidence type="ECO:0000313" key="7">
    <source>
        <dbReference type="Proteomes" id="UP000008866"/>
    </source>
</evidence>
<dbReference type="SUPFAM" id="SSF54928">
    <property type="entry name" value="RNA-binding domain, RBD"/>
    <property type="match status" value="1"/>
</dbReference>
<dbReference type="InterPro" id="IPR000504">
    <property type="entry name" value="RRM_dom"/>
</dbReference>
<dbReference type="InterPro" id="IPR052462">
    <property type="entry name" value="SLIRP/GR-RBP-like"/>
</dbReference>
<evidence type="ECO:0000256" key="3">
    <source>
        <dbReference type="SAM" id="MobiDB-lite"/>
    </source>
</evidence>
<dbReference type="KEGG" id="abe:ARB_03747"/>
<proteinExistence type="predicted"/>
<comment type="caution">
    <text evidence="6">The sequence shown here is derived from an EMBL/GenBank/DDBJ whole genome shotgun (WGS) entry which is preliminary data.</text>
</comment>
<protein>
    <recommendedName>
        <fullName evidence="5">RRM domain-containing protein</fullName>
    </recommendedName>
</protein>
<dbReference type="EMBL" id="ABSU01000043">
    <property type="protein sequence ID" value="EFE29368.1"/>
    <property type="molecule type" value="Genomic_DNA"/>
</dbReference>
<keyword evidence="4" id="KW-0812">Transmembrane</keyword>
<dbReference type="eggNOG" id="KOG0118">
    <property type="taxonomic scope" value="Eukaryota"/>
</dbReference>
<keyword evidence="7" id="KW-1185">Reference proteome</keyword>
<feature type="region of interest" description="Disordered" evidence="3">
    <location>
        <begin position="151"/>
        <end position="224"/>
    </location>
</feature>
<keyword evidence="1 2" id="KW-0694">RNA-binding</keyword>
<dbReference type="SMART" id="SM00360">
    <property type="entry name" value="RRM"/>
    <property type="match status" value="1"/>
</dbReference>
<organism evidence="6 7">
    <name type="scientific">Arthroderma benhamiae (strain ATCC MYA-4681 / CBS 112371)</name>
    <name type="common">Trichophyton mentagrophytes</name>
    <dbReference type="NCBI Taxonomy" id="663331"/>
    <lineage>
        <taxon>Eukaryota</taxon>
        <taxon>Fungi</taxon>
        <taxon>Dikarya</taxon>
        <taxon>Ascomycota</taxon>
        <taxon>Pezizomycotina</taxon>
        <taxon>Eurotiomycetes</taxon>
        <taxon>Eurotiomycetidae</taxon>
        <taxon>Onygenales</taxon>
        <taxon>Arthrodermataceae</taxon>
        <taxon>Trichophyton</taxon>
    </lineage>
</organism>
<keyword evidence="4" id="KW-1133">Transmembrane helix</keyword>
<dbReference type="Pfam" id="PF00076">
    <property type="entry name" value="RRM_1"/>
    <property type="match status" value="1"/>
</dbReference>
<accession>D4B5K7</accession>
<feature type="compositionally biased region" description="Low complexity" evidence="3">
    <location>
        <begin position="205"/>
        <end position="216"/>
    </location>
</feature>
<feature type="non-terminal residue" evidence="6">
    <location>
        <position position="1"/>
    </location>
</feature>